<evidence type="ECO:0000256" key="9">
    <source>
        <dbReference type="ARBA" id="ARBA00048975"/>
    </source>
</evidence>
<dbReference type="Pfam" id="PF02684">
    <property type="entry name" value="LpxB"/>
    <property type="match status" value="1"/>
</dbReference>
<dbReference type="PANTHER" id="PTHR30372">
    <property type="entry name" value="LIPID-A-DISACCHARIDE SYNTHASE"/>
    <property type="match status" value="1"/>
</dbReference>
<gene>
    <name evidence="11" type="primary">lpxB</name>
    <name evidence="11" type="ORF">H9L23_17590</name>
</gene>
<accession>A0A7G9QC54</accession>
<dbReference type="EMBL" id="CP060723">
    <property type="protein sequence ID" value="QNN40929.1"/>
    <property type="molecule type" value="Genomic_DNA"/>
</dbReference>
<organism evidence="11 12">
    <name type="scientific">Pedobacter roseus</name>
    <dbReference type="NCBI Taxonomy" id="336820"/>
    <lineage>
        <taxon>Bacteria</taxon>
        <taxon>Pseudomonadati</taxon>
        <taxon>Bacteroidota</taxon>
        <taxon>Sphingobacteriia</taxon>
        <taxon>Sphingobacteriales</taxon>
        <taxon>Sphingobacteriaceae</taxon>
        <taxon>Pedobacter</taxon>
    </lineage>
</organism>
<protein>
    <recommendedName>
        <fullName evidence="3 10">Lipid-A-disaccharide synthase</fullName>
        <ecNumber evidence="2 10">2.4.1.182</ecNumber>
    </recommendedName>
</protein>
<dbReference type="SUPFAM" id="SSF53756">
    <property type="entry name" value="UDP-Glycosyltransferase/glycogen phosphorylase"/>
    <property type="match status" value="1"/>
</dbReference>
<evidence type="ECO:0000256" key="6">
    <source>
        <dbReference type="ARBA" id="ARBA00022676"/>
    </source>
</evidence>
<evidence type="ECO:0000256" key="10">
    <source>
        <dbReference type="NCBIfam" id="TIGR00215"/>
    </source>
</evidence>
<sequence>MKYYLVAGEASGDLHGANLMKALKTEDSEAVFRYFGGDKMQAEGGELVKHYADMAFMGFTEVLLNLRTIFRNLKACKEDILKWKPDVLILIDFPGFNLKIAEFAKANGIKVCYYISPKVWAWNQKRVLKIKRIVDHMFCILPFEVDFYKEWGMKVDYVGNPLLDEIAQFIPDVNFRENHQLGDEKIIAFLPGSRKQEIERLLPVMLSITEEYPEYTFAIAAAPTFSEAYYHQFTGDKKVKLLFNNTYNLLHHAHAAIVASGTATLETALFKVPQVVVYKGGAISIAIARMLVKIKFISLVNLIVNKKIVTELIQEDCNTQKVSKELEIILGGVGRSVMLKHYDELQLLMGKPGASAKTAKLIVEKLKS</sequence>
<dbReference type="GO" id="GO:0009245">
    <property type="term" value="P:lipid A biosynthetic process"/>
    <property type="evidence" value="ECO:0007669"/>
    <property type="project" value="UniProtKB-UniRule"/>
</dbReference>
<evidence type="ECO:0000256" key="7">
    <source>
        <dbReference type="ARBA" id="ARBA00022679"/>
    </source>
</evidence>
<dbReference type="PANTHER" id="PTHR30372:SF4">
    <property type="entry name" value="LIPID-A-DISACCHARIDE SYNTHASE, MITOCHONDRIAL-RELATED"/>
    <property type="match status" value="1"/>
</dbReference>
<evidence type="ECO:0000256" key="8">
    <source>
        <dbReference type="ARBA" id="ARBA00023098"/>
    </source>
</evidence>
<keyword evidence="5" id="KW-0441">Lipid A biosynthesis</keyword>
<reference evidence="11 12" key="1">
    <citation type="submission" date="2020-08" db="EMBL/GenBank/DDBJ databases">
        <title>Genome sequence of Pedobacter roseus KACC 11594T.</title>
        <authorList>
            <person name="Hyun D.-W."/>
            <person name="Bae J.-W."/>
        </authorList>
    </citation>
    <scope>NUCLEOTIDE SEQUENCE [LARGE SCALE GENOMIC DNA]</scope>
    <source>
        <strain evidence="11 12">KACC 11594</strain>
    </source>
</reference>
<keyword evidence="12" id="KW-1185">Reference proteome</keyword>
<evidence type="ECO:0000256" key="2">
    <source>
        <dbReference type="ARBA" id="ARBA00012687"/>
    </source>
</evidence>
<dbReference type="KEGG" id="proe:H9L23_17590"/>
<dbReference type="RefSeq" id="WP_187591611.1">
    <property type="nucleotide sequence ID" value="NZ_CP060723.1"/>
</dbReference>
<dbReference type="GO" id="GO:0008915">
    <property type="term" value="F:lipid-A-disaccharide synthase activity"/>
    <property type="evidence" value="ECO:0007669"/>
    <property type="project" value="UniProtKB-UniRule"/>
</dbReference>
<dbReference type="EC" id="2.4.1.182" evidence="2 10"/>
<keyword evidence="8" id="KW-0443">Lipid metabolism</keyword>
<proteinExistence type="predicted"/>
<evidence type="ECO:0000256" key="5">
    <source>
        <dbReference type="ARBA" id="ARBA00022556"/>
    </source>
</evidence>
<keyword evidence="4" id="KW-0444">Lipid biosynthesis</keyword>
<dbReference type="AlphaFoldDB" id="A0A7G9QC54"/>
<comment type="function">
    <text evidence="1">Condensation of UDP-2,3-diacylglucosamine and 2,3-diacylglucosamine-1-phosphate to form lipid A disaccharide, a precursor of lipid A, a phosphorylated glycolipid that anchors the lipopolysaccharide to the outer membrane of the cell.</text>
</comment>
<keyword evidence="6 11" id="KW-0328">Glycosyltransferase</keyword>
<comment type="catalytic activity">
    <reaction evidence="9">
        <text>a lipid X + a UDP-2-N,3-O-bis[(3R)-3-hydroxyacyl]-alpha-D-glucosamine = a lipid A disaccharide + UDP + H(+)</text>
        <dbReference type="Rhea" id="RHEA:67828"/>
        <dbReference type="ChEBI" id="CHEBI:15378"/>
        <dbReference type="ChEBI" id="CHEBI:58223"/>
        <dbReference type="ChEBI" id="CHEBI:137748"/>
        <dbReference type="ChEBI" id="CHEBI:176338"/>
        <dbReference type="ChEBI" id="CHEBI:176343"/>
        <dbReference type="EC" id="2.4.1.182"/>
    </reaction>
</comment>
<evidence type="ECO:0000256" key="1">
    <source>
        <dbReference type="ARBA" id="ARBA00002056"/>
    </source>
</evidence>
<evidence type="ECO:0000313" key="11">
    <source>
        <dbReference type="EMBL" id="QNN40929.1"/>
    </source>
</evidence>
<evidence type="ECO:0000313" key="12">
    <source>
        <dbReference type="Proteomes" id="UP000515806"/>
    </source>
</evidence>
<dbReference type="InterPro" id="IPR003835">
    <property type="entry name" value="Glyco_trans_19"/>
</dbReference>
<dbReference type="GO" id="GO:0005543">
    <property type="term" value="F:phospholipid binding"/>
    <property type="evidence" value="ECO:0007669"/>
    <property type="project" value="TreeGrafter"/>
</dbReference>
<evidence type="ECO:0000256" key="4">
    <source>
        <dbReference type="ARBA" id="ARBA00022516"/>
    </source>
</evidence>
<dbReference type="Proteomes" id="UP000515806">
    <property type="component" value="Chromosome"/>
</dbReference>
<keyword evidence="7 11" id="KW-0808">Transferase</keyword>
<dbReference type="GO" id="GO:0016020">
    <property type="term" value="C:membrane"/>
    <property type="evidence" value="ECO:0007669"/>
    <property type="project" value="GOC"/>
</dbReference>
<name>A0A7G9QC54_9SPHI</name>
<dbReference type="NCBIfam" id="TIGR00215">
    <property type="entry name" value="lpxB"/>
    <property type="match status" value="1"/>
</dbReference>
<evidence type="ECO:0000256" key="3">
    <source>
        <dbReference type="ARBA" id="ARBA00020902"/>
    </source>
</evidence>